<dbReference type="EMBL" id="KB294201">
    <property type="protein sequence ID" value="ELU14891.1"/>
    <property type="molecule type" value="Genomic_DNA"/>
</dbReference>
<dbReference type="STRING" id="283909.R7VF04"/>
<keyword evidence="5" id="KW-1015">Disulfide bond</keyword>
<feature type="binding site" evidence="4">
    <location>
        <begin position="254"/>
        <end position="258"/>
    </location>
    <ligand>
        <name>3'-phosphoadenylyl sulfate</name>
        <dbReference type="ChEBI" id="CHEBI:58339"/>
    </ligand>
</feature>
<evidence type="ECO:0000256" key="3">
    <source>
        <dbReference type="PIRSR" id="PIRSR637359-1"/>
    </source>
</evidence>
<sequence>MILHVAIITQSPAVSFRESTNQQSTQKAAEGILIGVRKGGTGAILRFLAINPRIKIHPGEVLFLIDDELYRKGMEWHIKEMPFTTPGEISFEKSADYFTDPKVPERIRQINPKQKLLLTFRDPVIRLVSEHYFLLRRCTLGKSVSYCKVYGNKTLDEIYIRRNPHTGAKEVNTEYEPMMRSLYHVHLKRWFAIFPREQILIIDGDNFAKNNPAGPLRKVEEFLGVEPFIKESMFYHDDDKGFYCPVESGCIENKGHSYAYPSQDAIDILRRYFKPHNEKLFEMLGYRYHWK</sequence>
<dbReference type="Pfam" id="PF00685">
    <property type="entry name" value="Sulfotransfer_1"/>
    <property type="match status" value="1"/>
</dbReference>
<dbReference type="InterPro" id="IPR027417">
    <property type="entry name" value="P-loop_NTPase"/>
</dbReference>
<keyword evidence="1" id="KW-0808">Transferase</keyword>
<evidence type="ECO:0000256" key="2">
    <source>
        <dbReference type="ARBA" id="ARBA00023180"/>
    </source>
</evidence>
<dbReference type="OrthoDB" id="411451at2759"/>
<dbReference type="PANTHER" id="PTHR10605:SF65">
    <property type="entry name" value="GH20068P"/>
    <property type="match status" value="1"/>
</dbReference>
<keyword evidence="2" id="KW-0325">Glycoprotein</keyword>
<evidence type="ECO:0000256" key="1">
    <source>
        <dbReference type="ARBA" id="ARBA00022679"/>
    </source>
</evidence>
<name>R7VF04_CAPTE</name>
<dbReference type="OMA" id="WADICEI"/>
<gene>
    <name evidence="7" type="ORF">CAPTEDRAFT_97729</name>
</gene>
<dbReference type="HOGENOM" id="CLU_017703_0_0_1"/>
<dbReference type="InterPro" id="IPR000863">
    <property type="entry name" value="Sulfotransferase_dom"/>
</dbReference>
<accession>R7VF04</accession>
<evidence type="ECO:0000313" key="9">
    <source>
        <dbReference type="Proteomes" id="UP000014760"/>
    </source>
</evidence>
<evidence type="ECO:0000256" key="4">
    <source>
        <dbReference type="PIRSR" id="PIRSR637359-2"/>
    </source>
</evidence>
<feature type="binding site" evidence="4">
    <location>
        <position position="121"/>
    </location>
    <ligand>
        <name>3'-phosphoadenylyl sulfate</name>
        <dbReference type="ChEBI" id="CHEBI:58339"/>
    </ligand>
</feature>
<reference evidence="8" key="3">
    <citation type="submission" date="2015-06" db="UniProtKB">
        <authorList>
            <consortium name="EnsemblMetazoa"/>
        </authorList>
    </citation>
    <scope>IDENTIFICATION</scope>
</reference>
<evidence type="ECO:0000313" key="8">
    <source>
        <dbReference type="EnsemblMetazoa" id="CapteP97729"/>
    </source>
</evidence>
<keyword evidence="9" id="KW-1185">Reference proteome</keyword>
<evidence type="ECO:0000256" key="5">
    <source>
        <dbReference type="PIRSR" id="PIRSR637359-3"/>
    </source>
</evidence>
<feature type="disulfide bond" evidence="5">
    <location>
        <begin position="244"/>
        <end position="250"/>
    </location>
</feature>
<reference evidence="9" key="1">
    <citation type="submission" date="2012-12" db="EMBL/GenBank/DDBJ databases">
        <authorList>
            <person name="Hellsten U."/>
            <person name="Grimwood J."/>
            <person name="Chapman J.A."/>
            <person name="Shapiro H."/>
            <person name="Aerts A."/>
            <person name="Otillar R.P."/>
            <person name="Terry A.Y."/>
            <person name="Boore J.L."/>
            <person name="Simakov O."/>
            <person name="Marletaz F."/>
            <person name="Cho S.-J."/>
            <person name="Edsinger-Gonzales E."/>
            <person name="Havlak P."/>
            <person name="Kuo D.-H."/>
            <person name="Larsson T."/>
            <person name="Lv J."/>
            <person name="Arendt D."/>
            <person name="Savage R."/>
            <person name="Osoegawa K."/>
            <person name="de Jong P."/>
            <person name="Lindberg D.R."/>
            <person name="Seaver E.C."/>
            <person name="Weisblat D.A."/>
            <person name="Putnam N.H."/>
            <person name="Grigoriev I.V."/>
            <person name="Rokhsar D.S."/>
        </authorList>
    </citation>
    <scope>NUCLEOTIDE SEQUENCE</scope>
    <source>
        <strain evidence="9">I ESC-2004</strain>
    </source>
</reference>
<feature type="binding site" evidence="4">
    <location>
        <position position="129"/>
    </location>
    <ligand>
        <name>3'-phosphoadenylyl sulfate</name>
        <dbReference type="ChEBI" id="CHEBI:58339"/>
    </ligand>
</feature>
<feature type="domain" description="Sulfotransferase" evidence="6">
    <location>
        <begin position="32"/>
        <end position="241"/>
    </location>
</feature>
<dbReference type="Proteomes" id="UP000014760">
    <property type="component" value="Unassembled WGS sequence"/>
</dbReference>
<evidence type="ECO:0000259" key="6">
    <source>
        <dbReference type="Pfam" id="PF00685"/>
    </source>
</evidence>
<dbReference type="SUPFAM" id="SSF52540">
    <property type="entry name" value="P-loop containing nucleoside triphosphate hydrolases"/>
    <property type="match status" value="1"/>
</dbReference>
<dbReference type="InterPro" id="IPR037359">
    <property type="entry name" value="NST/OST"/>
</dbReference>
<reference evidence="7 9" key="2">
    <citation type="journal article" date="2013" name="Nature">
        <title>Insights into bilaterian evolution from three spiralian genomes.</title>
        <authorList>
            <person name="Simakov O."/>
            <person name="Marletaz F."/>
            <person name="Cho S.J."/>
            <person name="Edsinger-Gonzales E."/>
            <person name="Havlak P."/>
            <person name="Hellsten U."/>
            <person name="Kuo D.H."/>
            <person name="Larsson T."/>
            <person name="Lv J."/>
            <person name="Arendt D."/>
            <person name="Savage R."/>
            <person name="Osoegawa K."/>
            <person name="de Jong P."/>
            <person name="Grimwood J."/>
            <person name="Chapman J.A."/>
            <person name="Shapiro H."/>
            <person name="Aerts A."/>
            <person name="Otillar R.P."/>
            <person name="Terry A.Y."/>
            <person name="Boore J.L."/>
            <person name="Grigoriev I.V."/>
            <person name="Lindberg D.R."/>
            <person name="Seaver E.C."/>
            <person name="Weisblat D.A."/>
            <person name="Putnam N.H."/>
            <person name="Rokhsar D.S."/>
        </authorList>
    </citation>
    <scope>NUCLEOTIDE SEQUENCE</scope>
    <source>
        <strain evidence="7 9">I ESC-2004</strain>
    </source>
</reference>
<dbReference type="Gene3D" id="3.40.50.300">
    <property type="entry name" value="P-loop containing nucleotide triphosphate hydrolases"/>
    <property type="match status" value="1"/>
</dbReference>
<protein>
    <recommendedName>
        <fullName evidence="6">Sulfotransferase domain-containing protein</fullName>
    </recommendedName>
</protein>
<dbReference type="EMBL" id="AMQN01018322">
    <property type="status" value="NOT_ANNOTATED_CDS"/>
    <property type="molecule type" value="Genomic_DNA"/>
</dbReference>
<dbReference type="EnsemblMetazoa" id="CapteT97729">
    <property type="protein sequence ID" value="CapteP97729"/>
    <property type="gene ID" value="CapteG97729"/>
</dbReference>
<feature type="active site" description="For sulfotransferase activity" evidence="3">
    <location>
        <position position="38"/>
    </location>
</feature>
<dbReference type="PANTHER" id="PTHR10605">
    <property type="entry name" value="HEPARAN SULFATE SULFOTRANSFERASE"/>
    <property type="match status" value="1"/>
</dbReference>
<evidence type="ECO:0000313" key="7">
    <source>
        <dbReference type="EMBL" id="ELU14891.1"/>
    </source>
</evidence>
<dbReference type="GO" id="GO:0008467">
    <property type="term" value="F:[heparan sulfate]-glucosamine 3-sulfotransferase activity"/>
    <property type="evidence" value="ECO:0007669"/>
    <property type="project" value="TreeGrafter"/>
</dbReference>
<organism evidence="7">
    <name type="scientific">Capitella teleta</name>
    <name type="common">Polychaete worm</name>
    <dbReference type="NCBI Taxonomy" id="283909"/>
    <lineage>
        <taxon>Eukaryota</taxon>
        <taxon>Metazoa</taxon>
        <taxon>Spiralia</taxon>
        <taxon>Lophotrochozoa</taxon>
        <taxon>Annelida</taxon>
        <taxon>Polychaeta</taxon>
        <taxon>Sedentaria</taxon>
        <taxon>Scolecida</taxon>
        <taxon>Capitellidae</taxon>
        <taxon>Capitella</taxon>
    </lineage>
</organism>
<proteinExistence type="predicted"/>
<feature type="binding site" evidence="4">
    <location>
        <position position="243"/>
    </location>
    <ligand>
        <name>3'-phosphoadenylyl sulfate</name>
        <dbReference type="ChEBI" id="CHEBI:58339"/>
    </ligand>
</feature>
<dbReference type="AlphaFoldDB" id="R7VF04"/>